<sequence length="360" mass="38534">MTKVLTWRALGRATLARQLLLERAPMGVAEAVEHLVGLQGQAPHAPYIGLWSRLSTFDPEELSGLLRDRLVVRIALMRGTVHLVTARDACGLRPLTQSIYDREVQANNLPAAPLAGLDLAALAAAGRELLEAKPLSGTKLGALLCERWPNREAASLVYGLRGLLPLVQVPPRGLWGRSGQPVLTTLQSWTGAPLSPMDPAVAVTRYLGAFGPASIQDVQAWSGLTGLGEVVRALPLARFRNEAGRDLFDLPDAPRPDPDTPAPVRFLADFDNLLVSHAVRTRVIADAHRTYMSRHRLVRAFLVDGVAAGTWTIAKGRLTVEPFGQLTKRDRAAVVAEGARLLAFVAPGADPSGVTVGAAA</sequence>
<gene>
    <name evidence="1" type="ORF">Pflav_083570</name>
</gene>
<evidence type="ECO:0000313" key="1">
    <source>
        <dbReference type="EMBL" id="BCB81947.1"/>
    </source>
</evidence>
<evidence type="ECO:0008006" key="3">
    <source>
        <dbReference type="Google" id="ProtNLM"/>
    </source>
</evidence>
<proteinExistence type="predicted"/>
<reference evidence="1 2" key="1">
    <citation type="submission" date="2020-03" db="EMBL/GenBank/DDBJ databases">
        <title>Whole genome shotgun sequence of Phytohabitans flavus NBRC 107702.</title>
        <authorList>
            <person name="Komaki H."/>
            <person name="Tamura T."/>
        </authorList>
    </citation>
    <scope>NUCLEOTIDE SEQUENCE [LARGE SCALE GENOMIC DNA]</scope>
    <source>
        <strain evidence="1 2">NBRC 107702</strain>
    </source>
</reference>
<name>A0A6F8Y7A7_9ACTN</name>
<reference evidence="1 2" key="2">
    <citation type="submission" date="2020-03" db="EMBL/GenBank/DDBJ databases">
        <authorList>
            <person name="Ichikawa N."/>
            <person name="Kimura A."/>
            <person name="Kitahashi Y."/>
            <person name="Uohara A."/>
        </authorList>
    </citation>
    <scope>NUCLEOTIDE SEQUENCE [LARGE SCALE GENOMIC DNA]</scope>
    <source>
        <strain evidence="1 2">NBRC 107702</strain>
    </source>
</reference>
<accession>A0A6F8Y7A7</accession>
<dbReference type="EMBL" id="AP022870">
    <property type="protein sequence ID" value="BCB81947.1"/>
    <property type="molecule type" value="Genomic_DNA"/>
</dbReference>
<keyword evidence="2" id="KW-1185">Reference proteome</keyword>
<dbReference type="PANTHER" id="PTHR38479:SF2">
    <property type="entry name" value="WINGED HELIX DNA-BINDING DOMAIN-CONTAINING PROTEIN"/>
    <property type="match status" value="1"/>
</dbReference>
<dbReference type="InterPro" id="IPR009351">
    <property type="entry name" value="AlkZ-like"/>
</dbReference>
<dbReference type="AlphaFoldDB" id="A0A6F8Y7A7"/>
<dbReference type="RefSeq" id="WP_197938858.1">
    <property type="nucleotide sequence ID" value="NZ_AP022870.1"/>
</dbReference>
<dbReference type="Pfam" id="PF06224">
    <property type="entry name" value="AlkZ-like"/>
    <property type="match status" value="1"/>
</dbReference>
<evidence type="ECO:0000313" key="2">
    <source>
        <dbReference type="Proteomes" id="UP000502508"/>
    </source>
</evidence>
<organism evidence="1 2">
    <name type="scientific">Phytohabitans flavus</name>
    <dbReference type="NCBI Taxonomy" id="1076124"/>
    <lineage>
        <taxon>Bacteria</taxon>
        <taxon>Bacillati</taxon>
        <taxon>Actinomycetota</taxon>
        <taxon>Actinomycetes</taxon>
        <taxon>Micromonosporales</taxon>
        <taxon>Micromonosporaceae</taxon>
    </lineage>
</organism>
<dbReference type="PANTHER" id="PTHR38479">
    <property type="entry name" value="LMO0824 PROTEIN"/>
    <property type="match status" value="1"/>
</dbReference>
<protein>
    <recommendedName>
        <fullName evidence="3">Winged helix DNA-binding domain-containing protein</fullName>
    </recommendedName>
</protein>
<dbReference type="KEGG" id="pfla:Pflav_083570"/>
<dbReference type="Proteomes" id="UP000502508">
    <property type="component" value="Chromosome"/>
</dbReference>